<evidence type="ECO:0000256" key="7">
    <source>
        <dbReference type="ARBA" id="ARBA00023172"/>
    </source>
</evidence>
<organism evidence="11 12">
    <name type="scientific">Microseira wollei NIES-4236</name>
    <dbReference type="NCBI Taxonomy" id="2530354"/>
    <lineage>
        <taxon>Bacteria</taxon>
        <taxon>Bacillati</taxon>
        <taxon>Cyanobacteriota</taxon>
        <taxon>Cyanophyceae</taxon>
        <taxon>Oscillatoriophycideae</taxon>
        <taxon>Aerosakkonematales</taxon>
        <taxon>Aerosakkonemataceae</taxon>
        <taxon>Microseira</taxon>
    </lineage>
</organism>
<proteinExistence type="inferred from homology"/>
<keyword evidence="3" id="KW-0815">Transposition</keyword>
<comment type="caution">
    <text evidence="11">The sequence shown here is derived from an EMBL/GenBank/DDBJ whole genome shotgun (WGS) entry which is preliminary data.</text>
</comment>
<dbReference type="GO" id="GO:0003677">
    <property type="term" value="F:DNA binding"/>
    <property type="evidence" value="ECO:0007669"/>
    <property type="project" value="UniProtKB-KW"/>
</dbReference>
<evidence type="ECO:0000256" key="1">
    <source>
        <dbReference type="ARBA" id="ARBA00008761"/>
    </source>
</evidence>
<dbReference type="NCBIfam" id="NF040570">
    <property type="entry name" value="guided_TnpB"/>
    <property type="match status" value="1"/>
</dbReference>
<keyword evidence="4" id="KW-0479">Metal-binding</keyword>
<dbReference type="Pfam" id="PF01385">
    <property type="entry name" value="OrfB_IS605"/>
    <property type="match status" value="1"/>
</dbReference>
<evidence type="ECO:0000259" key="9">
    <source>
        <dbReference type="Pfam" id="PF07282"/>
    </source>
</evidence>
<dbReference type="InterPro" id="IPR001959">
    <property type="entry name" value="Transposase"/>
</dbReference>
<evidence type="ECO:0000256" key="4">
    <source>
        <dbReference type="ARBA" id="ARBA00022723"/>
    </source>
</evidence>
<accession>A0AAV3X6I8</accession>
<dbReference type="Proteomes" id="UP001050975">
    <property type="component" value="Unassembled WGS sequence"/>
</dbReference>
<evidence type="ECO:0000313" key="11">
    <source>
        <dbReference type="EMBL" id="GET37729.1"/>
    </source>
</evidence>
<comment type="similarity">
    <text evidence="1">In the C-terminal section; belongs to the transposase 35 family.</text>
</comment>
<dbReference type="Pfam" id="PF12323">
    <property type="entry name" value="HTH_OrfB_IS605"/>
    <property type="match status" value="1"/>
</dbReference>
<dbReference type="InterPro" id="IPR051399">
    <property type="entry name" value="RNA-guided_DNA_endo/Transpos"/>
</dbReference>
<evidence type="ECO:0000259" key="10">
    <source>
        <dbReference type="Pfam" id="PF12323"/>
    </source>
</evidence>
<dbReference type="NCBIfam" id="TIGR01766">
    <property type="entry name" value="IS200/IS605 family accessory protein TnpB-like domain"/>
    <property type="match status" value="1"/>
</dbReference>
<feature type="domain" description="Probable transposase IS891/IS1136/IS1341" evidence="8">
    <location>
        <begin position="166"/>
        <end position="278"/>
    </location>
</feature>
<evidence type="ECO:0000256" key="6">
    <source>
        <dbReference type="ARBA" id="ARBA00023125"/>
    </source>
</evidence>
<keyword evidence="6" id="KW-0238">DNA-binding</keyword>
<evidence type="ECO:0000256" key="2">
    <source>
        <dbReference type="ARBA" id="ARBA00011044"/>
    </source>
</evidence>
<evidence type="ECO:0000256" key="5">
    <source>
        <dbReference type="ARBA" id="ARBA00022833"/>
    </source>
</evidence>
<evidence type="ECO:0000313" key="12">
    <source>
        <dbReference type="Proteomes" id="UP001050975"/>
    </source>
</evidence>
<dbReference type="InterPro" id="IPR010095">
    <property type="entry name" value="Cas12f1-like_TNB"/>
</dbReference>
<reference evidence="11" key="1">
    <citation type="submission" date="2019-10" db="EMBL/GenBank/DDBJ databases">
        <title>Draft genome sequece of Microseira wollei NIES-4236.</title>
        <authorList>
            <person name="Yamaguchi H."/>
            <person name="Suzuki S."/>
            <person name="Kawachi M."/>
        </authorList>
    </citation>
    <scope>NUCLEOTIDE SEQUENCE</scope>
    <source>
        <strain evidence="11">NIES-4236</strain>
    </source>
</reference>
<dbReference type="Pfam" id="PF07282">
    <property type="entry name" value="Cas12f1-like_TNB"/>
    <property type="match status" value="1"/>
</dbReference>
<dbReference type="GO" id="GO:0046872">
    <property type="term" value="F:metal ion binding"/>
    <property type="evidence" value="ECO:0007669"/>
    <property type="project" value="UniProtKB-KW"/>
</dbReference>
<keyword evidence="5" id="KW-0862">Zinc</keyword>
<evidence type="ECO:0000256" key="3">
    <source>
        <dbReference type="ARBA" id="ARBA00022578"/>
    </source>
</evidence>
<dbReference type="PANTHER" id="PTHR30405">
    <property type="entry name" value="TRANSPOSASE"/>
    <property type="match status" value="1"/>
</dbReference>
<feature type="domain" description="Transposase putative helix-turn-helix" evidence="10">
    <location>
        <begin position="1"/>
        <end position="40"/>
    </location>
</feature>
<keyword evidence="7" id="KW-0233">DNA recombination</keyword>
<dbReference type="RefSeq" id="WP_226579697.1">
    <property type="nucleotide sequence ID" value="NZ_BLAY01000033.1"/>
</dbReference>
<sequence>MLLGFKTQIQLTNSIAQLLAKHAGVARHAWNWGLGLTKAILNHNQTYPEDKIKFPSAIDLHKWLVALVKSKHAWYYEVSKTAPQYALMHLREAWKKCFQKRAAAPKFKKKGRNDSFTLEGTIKIISPFKIQVPVIGVLKTYERLPIGITLKTVTISRKADRWFISFKLEVEPKCTPKAIDIVGVDLGILNLATLSTGEVFPGAKKTRQLLLKKLAHQQWSHRQKQLGSKNWLKAKTKIARLHSQIANIRRDYLHKLTTYLAKNHGVVVIEDLNVSGMLANGKLALAIADGSFYEFKRQLEYKCQLYGSSLLVVSRWFPSSKTCHCCGEVKQSLSLGQRIFHCEKCGWTCDRDLNAALNLERVGRAAPEFTPVDKKEPTPLVEAGSHALTSLNCRFE</sequence>
<dbReference type="EMBL" id="BLAY01000033">
    <property type="protein sequence ID" value="GET37729.1"/>
    <property type="molecule type" value="Genomic_DNA"/>
</dbReference>
<feature type="domain" description="Cas12f1-like TNB" evidence="9">
    <location>
        <begin position="292"/>
        <end position="359"/>
    </location>
</feature>
<dbReference type="PANTHER" id="PTHR30405:SF11">
    <property type="entry name" value="RNA-GUIDED DNA ENDONUCLEASE RV2885C-RELATED"/>
    <property type="match status" value="1"/>
</dbReference>
<keyword evidence="12" id="KW-1185">Reference proteome</keyword>
<dbReference type="GO" id="GO:0006310">
    <property type="term" value="P:DNA recombination"/>
    <property type="evidence" value="ECO:0007669"/>
    <property type="project" value="UniProtKB-KW"/>
</dbReference>
<dbReference type="InterPro" id="IPR021027">
    <property type="entry name" value="Transposase_put_HTH"/>
</dbReference>
<evidence type="ECO:0000259" key="8">
    <source>
        <dbReference type="Pfam" id="PF01385"/>
    </source>
</evidence>
<dbReference type="AlphaFoldDB" id="A0AAV3X6I8"/>
<comment type="similarity">
    <text evidence="2">In the N-terminal section; belongs to the transposase 2 family.</text>
</comment>
<protein>
    <submittedName>
        <fullName evidence="11">IS605 family transposase OrfB</fullName>
    </submittedName>
</protein>
<gene>
    <name evidence="11" type="ORF">MiSe_24830</name>
</gene>
<name>A0AAV3X6I8_9CYAN</name>
<dbReference type="GO" id="GO:0032196">
    <property type="term" value="P:transposition"/>
    <property type="evidence" value="ECO:0007669"/>
    <property type="project" value="UniProtKB-KW"/>
</dbReference>